<dbReference type="EMBL" id="BRPJ01000033">
    <property type="protein sequence ID" value="GLB30035.1"/>
    <property type="molecule type" value="Genomic_DNA"/>
</dbReference>
<sequence length="133" mass="15574">MVFSYNQKSVINSFKLVQEHFDGLDKKRIQHIIIGFDNHEKVADGMAWDIAEAATMFLGNRFQCCYAVHHGSSDDPNYVHIHLAINPVSWLDGNRYYENDQNLYDLKGVLNNHTSGMYNWMTHRKKSRPWDIE</sequence>
<evidence type="ECO:0000313" key="3">
    <source>
        <dbReference type="Proteomes" id="UP001419084"/>
    </source>
</evidence>
<dbReference type="Proteomes" id="UP001419084">
    <property type="component" value="Unassembled WGS sequence"/>
</dbReference>
<accession>A0ABQ5M675</accession>
<evidence type="ECO:0000259" key="1">
    <source>
        <dbReference type="Pfam" id="PF03432"/>
    </source>
</evidence>
<proteinExistence type="predicted"/>
<dbReference type="Pfam" id="PF03432">
    <property type="entry name" value="Relaxase"/>
    <property type="match status" value="1"/>
</dbReference>
<evidence type="ECO:0000313" key="2">
    <source>
        <dbReference type="EMBL" id="GLB30035.1"/>
    </source>
</evidence>
<organism evidence="2 3">
    <name type="scientific">Lacrimispora amygdalina</name>
    <dbReference type="NCBI Taxonomy" id="253257"/>
    <lineage>
        <taxon>Bacteria</taxon>
        <taxon>Bacillati</taxon>
        <taxon>Bacillota</taxon>
        <taxon>Clostridia</taxon>
        <taxon>Lachnospirales</taxon>
        <taxon>Lachnospiraceae</taxon>
        <taxon>Lacrimispora</taxon>
    </lineage>
</organism>
<feature type="domain" description="MobA/VirD2-like nuclease" evidence="1">
    <location>
        <begin position="6"/>
        <end position="110"/>
    </location>
</feature>
<name>A0ABQ5M675_9FIRM</name>
<dbReference type="InterPro" id="IPR005094">
    <property type="entry name" value="Endonuclease_MobA/VirD2"/>
</dbReference>
<reference evidence="2 3" key="1">
    <citation type="journal article" date="2024" name="Int. J. Syst. Evol. Microbiol.">
        <title>Lacrimispora brassicae sp. nov. isolated from fermented cabbage, and proposal of Clostridium indicum Gundawar et al. 2019 and Clostridium methoxybenzovorans Mechichi et al. 1999 as heterotypic synonyms of Lacrimispora amygdalina (Parshina et al. 2003) Haas and Blanchard 2020 and Lacrimispora indolis (McClung and McCoy 1957) Haas and Blanchard 2020, respectively.</title>
        <authorList>
            <person name="Kobayashi H."/>
            <person name="Tanizawa Y."/>
            <person name="Sakamoto M."/>
            <person name="Ohkuma M."/>
            <person name="Tohno M."/>
        </authorList>
    </citation>
    <scope>NUCLEOTIDE SEQUENCE [LARGE SCALE GENOMIC DNA]</scope>
    <source>
        <strain evidence="2 3">DSM 12857</strain>
    </source>
</reference>
<comment type="caution">
    <text evidence="2">The sequence shown here is derived from an EMBL/GenBank/DDBJ whole genome shotgun (WGS) entry which is preliminary data.</text>
</comment>
<gene>
    <name evidence="2" type="ORF">LAD12857_19580</name>
</gene>
<protein>
    <recommendedName>
        <fullName evidence="1">MobA/VirD2-like nuclease domain-containing protein</fullName>
    </recommendedName>
</protein>
<keyword evidence="3" id="KW-1185">Reference proteome</keyword>